<organism evidence="1 2">
    <name type="scientific">Kiloniella laminariae</name>
    <dbReference type="NCBI Taxonomy" id="454162"/>
    <lineage>
        <taxon>Bacteria</taxon>
        <taxon>Pseudomonadati</taxon>
        <taxon>Pseudomonadota</taxon>
        <taxon>Alphaproteobacteria</taxon>
        <taxon>Rhodospirillales</taxon>
        <taxon>Kiloniellaceae</taxon>
        <taxon>Kiloniella</taxon>
    </lineage>
</organism>
<dbReference type="Proteomes" id="UP001069802">
    <property type="component" value="Unassembled WGS sequence"/>
</dbReference>
<reference evidence="1" key="1">
    <citation type="submission" date="2022-12" db="EMBL/GenBank/DDBJ databases">
        <title>Bacterial isolates from different developmental stages of Nematostella vectensis.</title>
        <authorList>
            <person name="Fraune S."/>
        </authorList>
    </citation>
    <scope>NUCLEOTIDE SEQUENCE</scope>
    <source>
        <strain evidence="1">G21630-S1</strain>
    </source>
</reference>
<comment type="caution">
    <text evidence="1">The sequence shown here is derived from an EMBL/GenBank/DDBJ whole genome shotgun (WGS) entry which is preliminary data.</text>
</comment>
<sequence>MVEIKDSKNRRFFDYWQSLPRDQGCLVPRKSSFLPEEVPQLLPNMLVFEVISRHEIKIRLQGTAIDEQYGQSMTGGNYLDYVEPHRRDVAASAFWQMAEHPFGIVAELDQALSSGRYVTVEAIGFPLINDTGKNPIIIYQSNEIKKSKRPDHDDEGKLKWIYVLSRQIIDIGNGAPVFVD</sequence>
<evidence type="ECO:0000313" key="1">
    <source>
        <dbReference type="EMBL" id="MCZ4279690.1"/>
    </source>
</evidence>
<dbReference type="RefSeq" id="WP_269421890.1">
    <property type="nucleotide sequence ID" value="NZ_JAPWGY010000001.1"/>
</dbReference>
<dbReference type="InterPro" id="IPR009922">
    <property type="entry name" value="DUF1457"/>
</dbReference>
<accession>A0ABT4LFH9</accession>
<gene>
    <name evidence="1" type="ORF">O4H49_02795</name>
</gene>
<dbReference type="Pfam" id="PF07310">
    <property type="entry name" value="PAS_5"/>
    <property type="match status" value="1"/>
</dbReference>
<keyword evidence="2" id="KW-1185">Reference proteome</keyword>
<evidence type="ECO:0000313" key="2">
    <source>
        <dbReference type="Proteomes" id="UP001069802"/>
    </source>
</evidence>
<protein>
    <submittedName>
        <fullName evidence="1">PAS domain-containing protein</fullName>
    </submittedName>
</protein>
<proteinExistence type="predicted"/>
<dbReference type="EMBL" id="JAPWGY010000001">
    <property type="protein sequence ID" value="MCZ4279690.1"/>
    <property type="molecule type" value="Genomic_DNA"/>
</dbReference>
<name>A0ABT4LFH9_9PROT</name>